<evidence type="ECO:0000256" key="2">
    <source>
        <dbReference type="ARBA" id="ARBA00023002"/>
    </source>
</evidence>
<dbReference type="RefSeq" id="WP_343950915.1">
    <property type="nucleotide sequence ID" value="NZ_BAAAHQ010000016.1"/>
</dbReference>
<accession>A0ABP4A4T0</accession>
<gene>
    <name evidence="6" type="ORF">GCM10009560_34750</name>
</gene>
<dbReference type="Gene3D" id="1.10.1040.10">
    <property type="entry name" value="N-(1-d-carboxylethyl)-l-norvaline Dehydrogenase, domain 2"/>
    <property type="match status" value="1"/>
</dbReference>
<dbReference type="Proteomes" id="UP001501578">
    <property type="component" value="Unassembled WGS sequence"/>
</dbReference>
<evidence type="ECO:0000259" key="4">
    <source>
        <dbReference type="Pfam" id="PF03446"/>
    </source>
</evidence>
<dbReference type="PANTHER" id="PTHR43580:SF2">
    <property type="entry name" value="CYTOKINE-LIKE NUCLEAR FACTOR N-PAC"/>
    <property type="match status" value="1"/>
</dbReference>
<dbReference type="Pfam" id="PF14833">
    <property type="entry name" value="NAD_binding_11"/>
    <property type="match status" value="1"/>
</dbReference>
<feature type="domain" description="6-phosphogluconate dehydrogenase NADP-binding" evidence="4">
    <location>
        <begin position="2"/>
        <end position="150"/>
    </location>
</feature>
<evidence type="ECO:0008006" key="8">
    <source>
        <dbReference type="Google" id="ProtNLM"/>
    </source>
</evidence>
<dbReference type="InterPro" id="IPR029154">
    <property type="entry name" value="HIBADH-like_NADP-bd"/>
</dbReference>
<keyword evidence="7" id="KW-1185">Reference proteome</keyword>
<evidence type="ECO:0000313" key="6">
    <source>
        <dbReference type="EMBL" id="GAA0930351.1"/>
    </source>
</evidence>
<dbReference type="InterPro" id="IPR006115">
    <property type="entry name" value="6PGDH_NADP-bd"/>
</dbReference>
<sequence>MKIAVCGLGRMGTAFAEVLAADGHELTGWNRTARQIPGVRPTGTPAQAAAEADAVVVMVFDGPAAEAVLLGPDGVTTGARRGTLVVNTTTLSPDESRRLAGAVIAEGLRYVEAPVIGSVPAVRARALTTLVGGTPEAARAAEPVLRSWSQAGAVRHVGPVGAATGLKLVANLGLGLALAALHEVVGLGAGFGLAREEVLDVVQGGVFGRLVEGKRARLSQDSYGEADFTLDGMVKDMTLATSATDARLPVAEAAARLIERVARRDGGLDVAVMGASHTV</sequence>
<dbReference type="PANTHER" id="PTHR43580">
    <property type="entry name" value="OXIDOREDUCTASE GLYR1-RELATED"/>
    <property type="match status" value="1"/>
</dbReference>
<dbReference type="InterPro" id="IPR015815">
    <property type="entry name" value="HIBADH-related"/>
</dbReference>
<dbReference type="EMBL" id="BAAAHQ010000016">
    <property type="protein sequence ID" value="GAA0930351.1"/>
    <property type="molecule type" value="Genomic_DNA"/>
</dbReference>
<dbReference type="PIRSF" id="PIRSF000103">
    <property type="entry name" value="HIBADH"/>
    <property type="match status" value="1"/>
</dbReference>
<keyword evidence="3" id="KW-0520">NAD</keyword>
<dbReference type="Pfam" id="PF03446">
    <property type="entry name" value="NAD_binding_2"/>
    <property type="match status" value="1"/>
</dbReference>
<dbReference type="InterPro" id="IPR036291">
    <property type="entry name" value="NAD(P)-bd_dom_sf"/>
</dbReference>
<evidence type="ECO:0000313" key="7">
    <source>
        <dbReference type="Proteomes" id="UP001501578"/>
    </source>
</evidence>
<dbReference type="InterPro" id="IPR013328">
    <property type="entry name" value="6PGD_dom2"/>
</dbReference>
<dbReference type="InterPro" id="IPR008927">
    <property type="entry name" value="6-PGluconate_DH-like_C_sf"/>
</dbReference>
<organism evidence="6 7">
    <name type="scientific">Nonomuraea longicatena</name>
    <dbReference type="NCBI Taxonomy" id="83682"/>
    <lineage>
        <taxon>Bacteria</taxon>
        <taxon>Bacillati</taxon>
        <taxon>Actinomycetota</taxon>
        <taxon>Actinomycetes</taxon>
        <taxon>Streptosporangiales</taxon>
        <taxon>Streptosporangiaceae</taxon>
        <taxon>Nonomuraea</taxon>
    </lineage>
</organism>
<name>A0ABP4A4T0_9ACTN</name>
<dbReference type="Gene3D" id="3.40.50.720">
    <property type="entry name" value="NAD(P)-binding Rossmann-like Domain"/>
    <property type="match status" value="1"/>
</dbReference>
<dbReference type="InterPro" id="IPR051265">
    <property type="entry name" value="HIBADH-related_NP60_sf"/>
</dbReference>
<evidence type="ECO:0000259" key="5">
    <source>
        <dbReference type="Pfam" id="PF14833"/>
    </source>
</evidence>
<comment type="caution">
    <text evidence="6">The sequence shown here is derived from an EMBL/GenBank/DDBJ whole genome shotgun (WGS) entry which is preliminary data.</text>
</comment>
<evidence type="ECO:0000256" key="3">
    <source>
        <dbReference type="ARBA" id="ARBA00023027"/>
    </source>
</evidence>
<dbReference type="SUPFAM" id="SSF51735">
    <property type="entry name" value="NAD(P)-binding Rossmann-fold domains"/>
    <property type="match status" value="1"/>
</dbReference>
<dbReference type="SUPFAM" id="SSF48179">
    <property type="entry name" value="6-phosphogluconate dehydrogenase C-terminal domain-like"/>
    <property type="match status" value="1"/>
</dbReference>
<comment type="similarity">
    <text evidence="1">Belongs to the HIBADH-related family.</text>
</comment>
<proteinExistence type="inferred from homology"/>
<keyword evidence="2" id="KW-0560">Oxidoreductase</keyword>
<protein>
    <recommendedName>
        <fullName evidence="8">NAD(P)-dependent oxidoreductase</fullName>
    </recommendedName>
</protein>
<reference evidence="7" key="1">
    <citation type="journal article" date="2019" name="Int. J. Syst. Evol. Microbiol.">
        <title>The Global Catalogue of Microorganisms (GCM) 10K type strain sequencing project: providing services to taxonomists for standard genome sequencing and annotation.</title>
        <authorList>
            <consortium name="The Broad Institute Genomics Platform"/>
            <consortium name="The Broad Institute Genome Sequencing Center for Infectious Disease"/>
            <person name="Wu L."/>
            <person name="Ma J."/>
        </authorList>
    </citation>
    <scope>NUCLEOTIDE SEQUENCE [LARGE SCALE GENOMIC DNA]</scope>
    <source>
        <strain evidence="7">JCM 11136</strain>
    </source>
</reference>
<feature type="domain" description="3-hydroxyisobutyrate dehydrogenase-like NAD-binding" evidence="5">
    <location>
        <begin position="161"/>
        <end position="267"/>
    </location>
</feature>
<evidence type="ECO:0000256" key="1">
    <source>
        <dbReference type="ARBA" id="ARBA00009080"/>
    </source>
</evidence>